<dbReference type="PANTHER" id="PTHR33142">
    <property type="entry name" value="CYCLIN-DEPENDENT PROTEIN KINASE INHIBITOR SMR13"/>
    <property type="match status" value="1"/>
</dbReference>
<sequence>MAPCATRRRAVNKQHKEASSMELLSSPKSSEKPLLVEKKPNEEESSEDVSACSTPKAKRFRLPEILSCPPPPKKKRVAAKFSLRSSPIAAFSPPDIELFFLFAFRDIST</sequence>
<dbReference type="InParanoid" id="A0A2R6Q4L5"/>
<dbReference type="EMBL" id="NKQK01000020">
    <property type="protein sequence ID" value="PSS01809.1"/>
    <property type="molecule type" value="Genomic_DNA"/>
</dbReference>
<accession>A0A2R6Q4L5</accession>
<dbReference type="AlphaFoldDB" id="A0A2R6Q4L5"/>
<evidence type="ECO:0000256" key="2">
    <source>
        <dbReference type="ARBA" id="ARBA00023306"/>
    </source>
</evidence>
<keyword evidence="5" id="KW-1185">Reference proteome</keyword>
<reference evidence="4 5" key="1">
    <citation type="submission" date="2017-07" db="EMBL/GenBank/DDBJ databases">
        <title>An improved, manually edited Actinidia chinensis var. chinensis (kiwifruit) genome highlights the challenges associated with draft genomes and gene prediction in plants.</title>
        <authorList>
            <person name="Pilkington S."/>
            <person name="Crowhurst R."/>
            <person name="Hilario E."/>
            <person name="Nardozza S."/>
            <person name="Fraser L."/>
            <person name="Peng Y."/>
            <person name="Gunaseelan K."/>
            <person name="Simpson R."/>
            <person name="Tahir J."/>
            <person name="Deroles S."/>
            <person name="Templeton K."/>
            <person name="Luo Z."/>
            <person name="Davy M."/>
            <person name="Cheng C."/>
            <person name="Mcneilage M."/>
            <person name="Scaglione D."/>
            <person name="Liu Y."/>
            <person name="Zhang Q."/>
            <person name="Datson P."/>
            <person name="De Silva N."/>
            <person name="Gardiner S."/>
            <person name="Bassett H."/>
            <person name="Chagne D."/>
            <person name="Mccallum J."/>
            <person name="Dzierzon H."/>
            <person name="Deng C."/>
            <person name="Wang Y.-Y."/>
            <person name="Barron N."/>
            <person name="Manako K."/>
            <person name="Bowen J."/>
            <person name="Foster T."/>
            <person name="Erridge Z."/>
            <person name="Tiffin H."/>
            <person name="Waite C."/>
            <person name="Davies K."/>
            <person name="Grierson E."/>
            <person name="Laing W."/>
            <person name="Kirk R."/>
            <person name="Chen X."/>
            <person name="Wood M."/>
            <person name="Montefiori M."/>
            <person name="Brummell D."/>
            <person name="Schwinn K."/>
            <person name="Catanach A."/>
            <person name="Fullerton C."/>
            <person name="Li D."/>
            <person name="Meiyalaghan S."/>
            <person name="Nieuwenhuizen N."/>
            <person name="Read N."/>
            <person name="Prakash R."/>
            <person name="Hunter D."/>
            <person name="Zhang H."/>
            <person name="Mckenzie M."/>
            <person name="Knabel M."/>
            <person name="Harris A."/>
            <person name="Allan A."/>
            <person name="Chen A."/>
            <person name="Janssen B."/>
            <person name="Plunkett B."/>
            <person name="Dwamena C."/>
            <person name="Voogd C."/>
            <person name="Leif D."/>
            <person name="Lafferty D."/>
            <person name="Souleyre E."/>
            <person name="Varkonyi-Gasic E."/>
            <person name="Gambi F."/>
            <person name="Hanley J."/>
            <person name="Yao J.-L."/>
            <person name="Cheung J."/>
            <person name="David K."/>
            <person name="Warren B."/>
            <person name="Marsh K."/>
            <person name="Snowden K."/>
            <person name="Lin-Wang K."/>
            <person name="Brian L."/>
            <person name="Martinez-Sanchez M."/>
            <person name="Wang M."/>
            <person name="Ileperuma N."/>
            <person name="Macnee N."/>
            <person name="Campin R."/>
            <person name="Mcatee P."/>
            <person name="Drummond R."/>
            <person name="Espley R."/>
            <person name="Ireland H."/>
            <person name="Wu R."/>
            <person name="Atkinson R."/>
            <person name="Karunairetnam S."/>
            <person name="Bulley S."/>
            <person name="Chunkath S."/>
            <person name="Hanley Z."/>
            <person name="Storey R."/>
            <person name="Thrimawithana A."/>
            <person name="Thomson S."/>
            <person name="David C."/>
            <person name="Testolin R."/>
        </authorList>
    </citation>
    <scope>NUCLEOTIDE SEQUENCE [LARGE SCALE GENOMIC DNA]</scope>
    <source>
        <strain evidence="5">cv. Red5</strain>
        <tissue evidence="4">Young leaf</tissue>
    </source>
</reference>
<name>A0A2R6Q4L5_ACTCC</name>
<evidence type="ECO:0000256" key="3">
    <source>
        <dbReference type="SAM" id="MobiDB-lite"/>
    </source>
</evidence>
<feature type="region of interest" description="Disordered" evidence="3">
    <location>
        <begin position="1"/>
        <end position="55"/>
    </location>
</feature>
<dbReference type="InterPro" id="IPR040389">
    <property type="entry name" value="SMR"/>
</dbReference>
<dbReference type="PANTHER" id="PTHR33142:SF28">
    <property type="entry name" value="CYCLIN-DEPENDENT PROTEIN KINASE INHIBITOR SMR13"/>
    <property type="match status" value="1"/>
</dbReference>
<feature type="compositionally biased region" description="Basic and acidic residues" evidence="3">
    <location>
        <begin position="29"/>
        <end position="42"/>
    </location>
</feature>
<keyword evidence="1" id="KW-0649">Protein kinase inhibitor</keyword>
<organism evidence="4 5">
    <name type="scientific">Actinidia chinensis var. chinensis</name>
    <name type="common">Chinese soft-hair kiwi</name>
    <dbReference type="NCBI Taxonomy" id="1590841"/>
    <lineage>
        <taxon>Eukaryota</taxon>
        <taxon>Viridiplantae</taxon>
        <taxon>Streptophyta</taxon>
        <taxon>Embryophyta</taxon>
        <taxon>Tracheophyta</taxon>
        <taxon>Spermatophyta</taxon>
        <taxon>Magnoliopsida</taxon>
        <taxon>eudicotyledons</taxon>
        <taxon>Gunneridae</taxon>
        <taxon>Pentapetalae</taxon>
        <taxon>asterids</taxon>
        <taxon>Ericales</taxon>
        <taxon>Actinidiaceae</taxon>
        <taxon>Actinidia</taxon>
    </lineage>
</organism>
<dbReference type="GO" id="GO:0004860">
    <property type="term" value="F:protein kinase inhibitor activity"/>
    <property type="evidence" value="ECO:0007669"/>
    <property type="project" value="UniProtKB-KW"/>
</dbReference>
<reference evidence="5" key="2">
    <citation type="journal article" date="2018" name="BMC Genomics">
        <title>A manually annotated Actinidia chinensis var. chinensis (kiwifruit) genome highlights the challenges associated with draft genomes and gene prediction in plants.</title>
        <authorList>
            <person name="Pilkington S.M."/>
            <person name="Crowhurst R."/>
            <person name="Hilario E."/>
            <person name="Nardozza S."/>
            <person name="Fraser L."/>
            <person name="Peng Y."/>
            <person name="Gunaseelan K."/>
            <person name="Simpson R."/>
            <person name="Tahir J."/>
            <person name="Deroles S.C."/>
            <person name="Templeton K."/>
            <person name="Luo Z."/>
            <person name="Davy M."/>
            <person name="Cheng C."/>
            <person name="McNeilage M."/>
            <person name="Scaglione D."/>
            <person name="Liu Y."/>
            <person name="Zhang Q."/>
            <person name="Datson P."/>
            <person name="De Silva N."/>
            <person name="Gardiner S.E."/>
            <person name="Bassett H."/>
            <person name="Chagne D."/>
            <person name="McCallum J."/>
            <person name="Dzierzon H."/>
            <person name="Deng C."/>
            <person name="Wang Y.Y."/>
            <person name="Barron L."/>
            <person name="Manako K."/>
            <person name="Bowen J."/>
            <person name="Foster T.M."/>
            <person name="Erridge Z.A."/>
            <person name="Tiffin H."/>
            <person name="Waite C.N."/>
            <person name="Davies K.M."/>
            <person name="Grierson E.P."/>
            <person name="Laing W.A."/>
            <person name="Kirk R."/>
            <person name="Chen X."/>
            <person name="Wood M."/>
            <person name="Montefiori M."/>
            <person name="Brummell D.A."/>
            <person name="Schwinn K.E."/>
            <person name="Catanach A."/>
            <person name="Fullerton C."/>
            <person name="Li D."/>
            <person name="Meiyalaghan S."/>
            <person name="Nieuwenhuizen N."/>
            <person name="Read N."/>
            <person name="Prakash R."/>
            <person name="Hunter D."/>
            <person name="Zhang H."/>
            <person name="McKenzie M."/>
            <person name="Knabel M."/>
            <person name="Harris A."/>
            <person name="Allan A.C."/>
            <person name="Gleave A."/>
            <person name="Chen A."/>
            <person name="Janssen B.J."/>
            <person name="Plunkett B."/>
            <person name="Ampomah-Dwamena C."/>
            <person name="Voogd C."/>
            <person name="Leif D."/>
            <person name="Lafferty D."/>
            <person name="Souleyre E.J.F."/>
            <person name="Varkonyi-Gasic E."/>
            <person name="Gambi F."/>
            <person name="Hanley J."/>
            <person name="Yao J.L."/>
            <person name="Cheung J."/>
            <person name="David K.M."/>
            <person name="Warren B."/>
            <person name="Marsh K."/>
            <person name="Snowden K.C."/>
            <person name="Lin-Wang K."/>
            <person name="Brian L."/>
            <person name="Martinez-Sanchez M."/>
            <person name="Wang M."/>
            <person name="Ileperuma N."/>
            <person name="Macnee N."/>
            <person name="Campin R."/>
            <person name="McAtee P."/>
            <person name="Drummond R.S.M."/>
            <person name="Espley R.V."/>
            <person name="Ireland H.S."/>
            <person name="Wu R."/>
            <person name="Atkinson R.G."/>
            <person name="Karunairetnam S."/>
            <person name="Bulley S."/>
            <person name="Chunkath S."/>
            <person name="Hanley Z."/>
            <person name="Storey R."/>
            <person name="Thrimawithana A.H."/>
            <person name="Thomson S."/>
            <person name="David C."/>
            <person name="Testolin R."/>
            <person name="Huang H."/>
            <person name="Hellens R.P."/>
            <person name="Schaffer R.J."/>
        </authorList>
    </citation>
    <scope>NUCLEOTIDE SEQUENCE [LARGE SCALE GENOMIC DNA]</scope>
    <source>
        <strain evidence="5">cv. Red5</strain>
    </source>
</reference>
<dbReference type="Proteomes" id="UP000241394">
    <property type="component" value="Chromosome LG20"/>
</dbReference>
<comment type="caution">
    <text evidence="4">The sequence shown here is derived from an EMBL/GenBank/DDBJ whole genome shotgun (WGS) entry which is preliminary data.</text>
</comment>
<proteinExistence type="predicted"/>
<dbReference type="GO" id="GO:0032875">
    <property type="term" value="P:regulation of DNA endoreduplication"/>
    <property type="evidence" value="ECO:0007669"/>
    <property type="project" value="InterPro"/>
</dbReference>
<evidence type="ECO:0000256" key="1">
    <source>
        <dbReference type="ARBA" id="ARBA00023013"/>
    </source>
</evidence>
<dbReference type="OrthoDB" id="1840446at2759"/>
<feature type="compositionally biased region" description="Basic residues" evidence="3">
    <location>
        <begin position="1"/>
        <end position="13"/>
    </location>
</feature>
<evidence type="ECO:0000313" key="4">
    <source>
        <dbReference type="EMBL" id="PSS01809.1"/>
    </source>
</evidence>
<dbReference type="GO" id="GO:0005634">
    <property type="term" value="C:nucleus"/>
    <property type="evidence" value="ECO:0007669"/>
    <property type="project" value="TreeGrafter"/>
</dbReference>
<evidence type="ECO:0000313" key="5">
    <source>
        <dbReference type="Proteomes" id="UP000241394"/>
    </source>
</evidence>
<keyword evidence="2" id="KW-0131">Cell cycle</keyword>
<dbReference type="Gramene" id="PSS01809">
    <property type="protein sequence ID" value="PSS01809"/>
    <property type="gene ID" value="CEY00_Acc23167"/>
</dbReference>
<dbReference type="OMA" id="MAPCATR"/>
<gene>
    <name evidence="4" type="ORF">CEY00_Acc23167</name>
</gene>
<protein>
    <submittedName>
        <fullName evidence="4">UPF0061 protein</fullName>
    </submittedName>
</protein>